<organism evidence="3 4">
    <name type="scientific">Vairimorpha ceranae</name>
    <dbReference type="NCBI Taxonomy" id="40302"/>
    <lineage>
        <taxon>Eukaryota</taxon>
        <taxon>Fungi</taxon>
        <taxon>Fungi incertae sedis</taxon>
        <taxon>Microsporidia</taxon>
        <taxon>Nosematidae</taxon>
        <taxon>Vairimorpha</taxon>
    </lineage>
</organism>
<dbReference type="PANTHER" id="PTHR10768:SF0">
    <property type="entry name" value="RIBOSOMAL PROTEIN L37"/>
    <property type="match status" value="1"/>
</dbReference>
<evidence type="ECO:0000313" key="3">
    <source>
        <dbReference type="EMBL" id="KKO74989.1"/>
    </source>
</evidence>
<keyword evidence="2" id="KW-0687">Ribonucleoprotein</keyword>
<dbReference type="Proteomes" id="UP000034350">
    <property type="component" value="Unassembled WGS sequence"/>
</dbReference>
<keyword evidence="4" id="KW-1185">Reference proteome</keyword>
<dbReference type="GO" id="GO:0022625">
    <property type="term" value="C:cytosolic large ribosomal subunit"/>
    <property type="evidence" value="ECO:0007669"/>
    <property type="project" value="TreeGrafter"/>
</dbReference>
<keyword evidence="1 3" id="KW-0689">Ribosomal protein</keyword>
<dbReference type="RefSeq" id="XP_024330731.1">
    <property type="nucleotide sequence ID" value="XM_024475337.1"/>
</dbReference>
<dbReference type="VEuPathDB" id="MicrosporidiaDB:AAJ76_360004593"/>
<sequence length="69" mass="8226">MSYHKQLRKCASCAYPEPKWRNPGSIKARRRNALGTGRMRYLKKVIYEHKHGKKVNPILANFWKTIRQN</sequence>
<dbReference type="GO" id="GO:0003735">
    <property type="term" value="F:structural constituent of ribosome"/>
    <property type="evidence" value="ECO:0007669"/>
    <property type="project" value="InterPro"/>
</dbReference>
<evidence type="ECO:0000313" key="4">
    <source>
        <dbReference type="Proteomes" id="UP000034350"/>
    </source>
</evidence>
<dbReference type="GeneID" id="36320276"/>
<dbReference type="EMBL" id="JPQZ01000036">
    <property type="protein sequence ID" value="KKO74989.1"/>
    <property type="molecule type" value="Genomic_DNA"/>
</dbReference>
<dbReference type="GO" id="GO:0006412">
    <property type="term" value="P:translation"/>
    <property type="evidence" value="ECO:0007669"/>
    <property type="project" value="InterPro"/>
</dbReference>
<accession>A0A0F9ZBB8</accession>
<dbReference type="InterPro" id="IPR011331">
    <property type="entry name" value="Ribosomal_eL37/eL43"/>
</dbReference>
<dbReference type="Gene3D" id="2.20.25.30">
    <property type="match status" value="1"/>
</dbReference>
<dbReference type="GO" id="GO:0003723">
    <property type="term" value="F:RNA binding"/>
    <property type="evidence" value="ECO:0007669"/>
    <property type="project" value="TreeGrafter"/>
</dbReference>
<proteinExistence type="predicted"/>
<dbReference type="AlphaFoldDB" id="A0A0F9ZBB8"/>
<dbReference type="OrthoDB" id="10259236at2759"/>
<comment type="caution">
    <text evidence="3">The sequence shown here is derived from an EMBL/GenBank/DDBJ whole genome shotgun (WGS) entry which is preliminary data.</text>
</comment>
<dbReference type="PANTHER" id="PTHR10768">
    <property type="entry name" value="60S RIBOSOMAL PROTEIN L37"/>
    <property type="match status" value="1"/>
</dbReference>
<protein>
    <submittedName>
        <fullName evidence="3">60s ribosomal protein l37</fullName>
    </submittedName>
</protein>
<evidence type="ECO:0000256" key="1">
    <source>
        <dbReference type="ARBA" id="ARBA00022980"/>
    </source>
</evidence>
<evidence type="ECO:0000256" key="2">
    <source>
        <dbReference type="ARBA" id="ARBA00023274"/>
    </source>
</evidence>
<name>A0A0F9ZBB8_9MICR</name>
<gene>
    <name evidence="3" type="ORF">AAJ76_360004593</name>
</gene>
<reference evidence="3 4" key="1">
    <citation type="journal article" date="2015" name="Environ. Microbiol.">
        <title>Genome analyses suggest the presence of polyploidy and recent human-driven expansions in eight global populations of the honeybee pathogen Nosema ceranae.</title>
        <authorList>
            <person name="Pelin A."/>
            <person name="Selman M."/>
            <person name="Aris-Brosou S."/>
            <person name="Farinelli L."/>
            <person name="Corradi N."/>
        </authorList>
    </citation>
    <scope>NUCLEOTIDE SEQUENCE [LARGE SCALE GENOMIC DNA]</scope>
    <source>
        <strain evidence="3 4">PA08 1199</strain>
    </source>
</reference>